<organism evidence="2">
    <name type="scientific">Aplanochytrium stocchinoi</name>
    <dbReference type="NCBI Taxonomy" id="215587"/>
    <lineage>
        <taxon>Eukaryota</taxon>
        <taxon>Sar</taxon>
        <taxon>Stramenopiles</taxon>
        <taxon>Bigyra</taxon>
        <taxon>Labyrinthulomycetes</taxon>
        <taxon>Thraustochytrida</taxon>
        <taxon>Thraustochytriidae</taxon>
        <taxon>Aplanochytrium</taxon>
    </lineage>
</organism>
<keyword evidence="1" id="KW-0812">Transmembrane</keyword>
<keyword evidence="1" id="KW-1133">Transmembrane helix</keyword>
<feature type="transmembrane region" description="Helical" evidence="1">
    <location>
        <begin position="67"/>
        <end position="86"/>
    </location>
</feature>
<feature type="transmembrane region" description="Helical" evidence="1">
    <location>
        <begin position="302"/>
        <end position="323"/>
    </location>
</feature>
<reference evidence="2" key="1">
    <citation type="submission" date="2021-01" db="EMBL/GenBank/DDBJ databases">
        <authorList>
            <person name="Corre E."/>
            <person name="Pelletier E."/>
            <person name="Niang G."/>
            <person name="Scheremetjew M."/>
            <person name="Finn R."/>
            <person name="Kale V."/>
            <person name="Holt S."/>
            <person name="Cochrane G."/>
            <person name="Meng A."/>
            <person name="Brown T."/>
            <person name="Cohen L."/>
        </authorList>
    </citation>
    <scope>NUCLEOTIDE SEQUENCE</scope>
    <source>
        <strain evidence="2">GSBS06</strain>
    </source>
</reference>
<gene>
    <name evidence="2" type="ORF">ASTO00021_LOCUS16105</name>
</gene>
<protein>
    <submittedName>
        <fullName evidence="2">Uncharacterized protein</fullName>
    </submittedName>
</protein>
<dbReference type="EMBL" id="HBIN01021036">
    <property type="protein sequence ID" value="CAE0446098.1"/>
    <property type="molecule type" value="Transcribed_RNA"/>
</dbReference>
<feature type="transmembrane region" description="Helical" evidence="1">
    <location>
        <begin position="98"/>
        <end position="119"/>
    </location>
</feature>
<feature type="transmembrane region" description="Helical" evidence="1">
    <location>
        <begin position="21"/>
        <end position="52"/>
    </location>
</feature>
<proteinExistence type="predicted"/>
<evidence type="ECO:0000313" key="2">
    <source>
        <dbReference type="EMBL" id="CAE0446098.1"/>
    </source>
</evidence>
<name>A0A7S3PPU9_9STRA</name>
<keyword evidence="1" id="KW-0472">Membrane</keyword>
<evidence type="ECO:0000256" key="1">
    <source>
        <dbReference type="SAM" id="Phobius"/>
    </source>
</evidence>
<feature type="transmembrane region" description="Helical" evidence="1">
    <location>
        <begin position="261"/>
        <end position="282"/>
    </location>
</feature>
<sequence length="335" mass="36880">MKHYTLEEKPSRSACEENIGIFHIIYYLSSVAIYVFIMVEILLAFIASLFIIESTNGQSERLAKASLPFSVLGCLTLLWCFVDRCFIGSKRSNTHISYCLGLCLCFGDLALLLLGSTILSPARRTANDLDGNTTVDYDATIECFEIDQLALACLIVLMIGSPLNVISLVLRDIYVRDDFVFVDIVGLVEQFFGENSPQILAQTCVNVVFIFPVTIALTLGTAYDDMAFPTLMVLPLIVLIVVSVLYFICFGTRIDGANGSYDFSLMVTLGLLLLFSVTWPFFVSKLTMFDAICNSSTFLTFVGLYATLPIFCACIILPCIYLGGGCHTALVGIQK</sequence>
<feature type="transmembrane region" description="Helical" evidence="1">
    <location>
        <begin position="199"/>
        <end position="220"/>
    </location>
</feature>
<feature type="transmembrane region" description="Helical" evidence="1">
    <location>
        <begin position="149"/>
        <end position="170"/>
    </location>
</feature>
<feature type="transmembrane region" description="Helical" evidence="1">
    <location>
        <begin position="226"/>
        <end position="249"/>
    </location>
</feature>
<dbReference type="AlphaFoldDB" id="A0A7S3PPU9"/>
<accession>A0A7S3PPU9</accession>